<dbReference type="SUPFAM" id="SSF54001">
    <property type="entry name" value="Cysteine proteinases"/>
    <property type="match status" value="1"/>
</dbReference>
<evidence type="ECO:0000256" key="5">
    <source>
        <dbReference type="SAM" id="MobiDB-lite"/>
    </source>
</evidence>
<comment type="caution">
    <text evidence="7">The sequence shown here is derived from an EMBL/GenBank/DDBJ whole genome shotgun (WGS) entry which is preliminary data.</text>
</comment>
<evidence type="ECO:0000313" key="7">
    <source>
        <dbReference type="EMBL" id="KAF4358628.1"/>
    </source>
</evidence>
<feature type="domain" description="Ubiquitin-like protease family profile" evidence="6">
    <location>
        <begin position="601"/>
        <end position="766"/>
    </location>
</feature>
<sequence>MQNFDLIPICQNNNAFADAQDSKNILTFILLGPTFVMSSYDPLDENSSEDENIQEIEDENIEESEDENIDIDEHEDHGSIPTGRGPSWLPNINRCRSEGHLIPVEYNERGQLVGTGRVSFASMLGSTVRRIVSILHENWFKVPKEDKTQIWEIMKSTFKLQPQHKKQFLQQARKRYKDYKTNLTREHVHKKLEKKPGEFPPTRPRGYEGVITQEDWIDSGVDRIKGEDASSSCKNEYNHHLSRGGYQRARELLGDKAAKLDRADLWALGRKNKKGELDGNASQVKERIDHYRQLEVEGKWEPEGSDDVLTMALGNLETRGYVRGVGYGVTPTQYFHTPQPTSEKEKGKKKVGHDDLDRLMHEQEEQIRNEYEDRFRQQEELVKSMLEATRENPQQQSYSGSTYVPEPPQQHVEDFYVPMSSPVDYPLSTPQERKCRLALGSIDHIVAFALQVETGESTIHTLPLAGLYCRVIIKHALNPVALIPKSIPEAEVFTIVQAIGVPISWPKNLIIYDDWTDEELLLSNPNQTKKSKSKRSMTQPKTQIQSREKRPKKGSLTQNIQPELLPHNLRAIYEIVSTWPKGEVADVIISNAVFHEDMMGFFIEKDDIFEFLAENKIGQGVICCYLSYLYTWLVNNNRQHLWMFVNPNQVAILTTKHDDRVSFLVEIFFSLVNQQQFMVVPWNHGKHWVCAILVPQAYHVYYLDPLNAPITNRPIILKTIKEAYDTYLMRRSMEIPKNLSIKELVCPHQPSNIECGYYVMRMIKELVQSPNRRDYIKKELIDKKPYPKAMIDEMREEWATYMLPHLQSHRIMGVRRVRTKSFHSSLLSSGYFSGVARSSSILPLLAIGRIIVRVRSFLKLFIIFPASDSSLGLYVSGSLKAS</sequence>
<evidence type="ECO:0000313" key="8">
    <source>
        <dbReference type="Proteomes" id="UP000525078"/>
    </source>
</evidence>
<dbReference type="InterPro" id="IPR003653">
    <property type="entry name" value="Peptidase_C48_C"/>
</dbReference>
<dbReference type="EMBL" id="JAATIP010000223">
    <property type="protein sequence ID" value="KAF4358628.1"/>
    <property type="molecule type" value="Genomic_DNA"/>
</dbReference>
<dbReference type="GO" id="GO:0008234">
    <property type="term" value="F:cysteine-type peptidase activity"/>
    <property type="evidence" value="ECO:0007669"/>
    <property type="project" value="InterPro"/>
</dbReference>
<gene>
    <name evidence="7" type="ORF">F8388_012147</name>
</gene>
<protein>
    <recommendedName>
        <fullName evidence="6">Ubiquitin-like protease family profile domain-containing protein</fullName>
    </recommendedName>
</protein>
<keyword evidence="3" id="KW-0378">Hydrolase</keyword>
<comment type="similarity">
    <text evidence="1">Belongs to the peptidase C48 family.</text>
</comment>
<dbReference type="Pfam" id="PF02902">
    <property type="entry name" value="Peptidase_C48"/>
    <property type="match status" value="1"/>
</dbReference>
<dbReference type="Proteomes" id="UP000525078">
    <property type="component" value="Unassembled WGS sequence"/>
</dbReference>
<organism evidence="7 8">
    <name type="scientific">Cannabis sativa</name>
    <name type="common">Hemp</name>
    <name type="synonym">Marijuana</name>
    <dbReference type="NCBI Taxonomy" id="3483"/>
    <lineage>
        <taxon>Eukaryota</taxon>
        <taxon>Viridiplantae</taxon>
        <taxon>Streptophyta</taxon>
        <taxon>Embryophyta</taxon>
        <taxon>Tracheophyta</taxon>
        <taxon>Spermatophyta</taxon>
        <taxon>Magnoliopsida</taxon>
        <taxon>eudicotyledons</taxon>
        <taxon>Gunneridae</taxon>
        <taxon>Pentapetalae</taxon>
        <taxon>rosids</taxon>
        <taxon>fabids</taxon>
        <taxon>Rosales</taxon>
        <taxon>Cannabaceae</taxon>
        <taxon>Cannabis</taxon>
    </lineage>
</organism>
<dbReference type="PROSITE" id="PS50600">
    <property type="entry name" value="ULP_PROTEASE"/>
    <property type="match status" value="1"/>
</dbReference>
<dbReference type="InterPro" id="IPR038765">
    <property type="entry name" value="Papain-like_cys_pep_sf"/>
</dbReference>
<evidence type="ECO:0000256" key="1">
    <source>
        <dbReference type="ARBA" id="ARBA00005234"/>
    </source>
</evidence>
<feature type="coiled-coil region" evidence="4">
    <location>
        <begin position="353"/>
        <end position="388"/>
    </location>
</feature>
<dbReference type="PANTHER" id="PTHR33018:SF31">
    <property type="entry name" value="TRANSPOSASE, PTTA_EN_SPM, PLANT"/>
    <property type="match status" value="1"/>
</dbReference>
<reference evidence="7 8" key="1">
    <citation type="journal article" date="2020" name="bioRxiv">
        <title>Sequence and annotation of 42 cannabis genomes reveals extensive copy number variation in cannabinoid synthesis and pathogen resistance genes.</title>
        <authorList>
            <person name="Mckernan K.J."/>
            <person name="Helbert Y."/>
            <person name="Kane L.T."/>
            <person name="Ebling H."/>
            <person name="Zhang L."/>
            <person name="Liu B."/>
            <person name="Eaton Z."/>
            <person name="Mclaughlin S."/>
            <person name="Kingan S."/>
            <person name="Baybayan P."/>
            <person name="Concepcion G."/>
            <person name="Jordan M."/>
            <person name="Riva A."/>
            <person name="Barbazuk W."/>
            <person name="Harkins T."/>
        </authorList>
    </citation>
    <scope>NUCLEOTIDE SEQUENCE [LARGE SCALE GENOMIC DNA]</scope>
    <source>
        <strain evidence="8">cv. Jamaican Lion 4</strain>
        <tissue evidence="7">Leaf</tissue>
    </source>
</reference>
<proteinExistence type="inferred from homology"/>
<dbReference type="GO" id="GO:0006508">
    <property type="term" value="P:proteolysis"/>
    <property type="evidence" value="ECO:0007669"/>
    <property type="project" value="UniProtKB-KW"/>
</dbReference>
<dbReference type="Gene3D" id="3.40.395.10">
    <property type="entry name" value="Adenoviral Proteinase, Chain A"/>
    <property type="match status" value="1"/>
</dbReference>
<feature type="compositionally biased region" description="Polar residues" evidence="5">
    <location>
        <begin position="536"/>
        <end position="545"/>
    </location>
</feature>
<dbReference type="InterPro" id="IPR058352">
    <property type="entry name" value="DUF8039"/>
</dbReference>
<evidence type="ECO:0000256" key="4">
    <source>
        <dbReference type="SAM" id="Coils"/>
    </source>
</evidence>
<feature type="region of interest" description="Disordered" evidence="5">
    <location>
        <begin position="523"/>
        <end position="557"/>
    </location>
</feature>
<accession>A0A7J6EJL2</accession>
<keyword evidence="4" id="KW-0175">Coiled coil</keyword>
<evidence type="ECO:0000256" key="2">
    <source>
        <dbReference type="ARBA" id="ARBA00022670"/>
    </source>
</evidence>
<name>A0A7J6EJL2_CANSA</name>
<dbReference type="PANTHER" id="PTHR33018">
    <property type="entry name" value="OS10G0338966 PROTEIN-RELATED"/>
    <property type="match status" value="1"/>
</dbReference>
<dbReference type="Pfam" id="PF26133">
    <property type="entry name" value="DUF8039"/>
    <property type="match status" value="1"/>
</dbReference>
<keyword evidence="2" id="KW-0645">Protease</keyword>
<evidence type="ECO:0000259" key="6">
    <source>
        <dbReference type="PROSITE" id="PS50600"/>
    </source>
</evidence>
<dbReference type="AlphaFoldDB" id="A0A7J6EJL2"/>
<evidence type="ECO:0000256" key="3">
    <source>
        <dbReference type="ARBA" id="ARBA00022801"/>
    </source>
</evidence>